<dbReference type="EMBL" id="JAGDFM010000028">
    <property type="protein sequence ID" value="KAG7390768.1"/>
    <property type="molecule type" value="Genomic_DNA"/>
</dbReference>
<sequence length="121" mass="12631">MTPLLASAASIAAGSIGAARSAVHRVDVLLQFARHRVGPPMSPEGERAAFGRPPKHILPPIPKTGLFPVSATWDELSDVVGHPTLAAHSWATSAGGGAIALVSVMSEFLETHQPLDRVEVN</sequence>
<organism evidence="1 2">
    <name type="scientific">Phytophthora pseudosyringae</name>
    <dbReference type="NCBI Taxonomy" id="221518"/>
    <lineage>
        <taxon>Eukaryota</taxon>
        <taxon>Sar</taxon>
        <taxon>Stramenopiles</taxon>
        <taxon>Oomycota</taxon>
        <taxon>Peronosporomycetes</taxon>
        <taxon>Peronosporales</taxon>
        <taxon>Peronosporaceae</taxon>
        <taxon>Phytophthora</taxon>
    </lineage>
</organism>
<proteinExistence type="predicted"/>
<name>A0A8T1WDP2_9STRA</name>
<gene>
    <name evidence="1" type="ORF">PHYPSEUDO_006887</name>
</gene>
<evidence type="ECO:0000313" key="1">
    <source>
        <dbReference type="EMBL" id="KAG7390768.1"/>
    </source>
</evidence>
<accession>A0A8T1WDP2</accession>
<comment type="caution">
    <text evidence="1">The sequence shown here is derived from an EMBL/GenBank/DDBJ whole genome shotgun (WGS) entry which is preliminary data.</text>
</comment>
<keyword evidence="2" id="KW-1185">Reference proteome</keyword>
<dbReference type="Proteomes" id="UP000694044">
    <property type="component" value="Unassembled WGS sequence"/>
</dbReference>
<evidence type="ECO:0000313" key="2">
    <source>
        <dbReference type="Proteomes" id="UP000694044"/>
    </source>
</evidence>
<dbReference type="AlphaFoldDB" id="A0A8T1WDP2"/>
<reference evidence="1" key="1">
    <citation type="submission" date="2021-02" db="EMBL/GenBank/DDBJ databases">
        <authorList>
            <person name="Palmer J.M."/>
        </authorList>
    </citation>
    <scope>NUCLEOTIDE SEQUENCE</scope>
    <source>
        <strain evidence="1">SCRP734</strain>
    </source>
</reference>
<protein>
    <submittedName>
        <fullName evidence="1">Uncharacterized protein</fullName>
    </submittedName>
</protein>